<evidence type="ECO:0000256" key="13">
    <source>
        <dbReference type="SAM" id="Phobius"/>
    </source>
</evidence>
<dbReference type="EMBL" id="EU754720">
    <property type="protein sequence ID" value="ACE78183.2"/>
    <property type="molecule type" value="Genomic_RNA"/>
</dbReference>
<evidence type="ECO:0000256" key="7">
    <source>
        <dbReference type="ARBA" id="ARBA00022870"/>
    </source>
</evidence>
<evidence type="ECO:0000313" key="14">
    <source>
        <dbReference type="EMBL" id="ACE78183.2"/>
    </source>
</evidence>
<evidence type="ECO:0000256" key="5">
    <source>
        <dbReference type="ARBA" id="ARBA00022448"/>
    </source>
</evidence>
<evidence type="ECO:0000256" key="10">
    <source>
        <dbReference type="ARBA" id="ARBA00023136"/>
    </source>
</evidence>
<evidence type="ECO:0000256" key="9">
    <source>
        <dbReference type="ARBA" id="ARBA00023031"/>
    </source>
</evidence>
<evidence type="ECO:0000256" key="3">
    <source>
        <dbReference type="ARBA" id="ARBA00010321"/>
    </source>
</evidence>
<keyword evidence="5" id="KW-0813">Transport</keyword>
<keyword evidence="7" id="KW-1043">Host membrane</keyword>
<organism evidence="14 15">
    <name type="scientific">Hydrangea chlorotic mottle virus</name>
    <dbReference type="NCBI Taxonomy" id="375546"/>
    <lineage>
        <taxon>Viruses</taxon>
        <taxon>Riboviria</taxon>
        <taxon>Orthornavirae</taxon>
        <taxon>Kitrinoviricota</taxon>
        <taxon>Alsuviricetes</taxon>
        <taxon>Tymovirales</taxon>
        <taxon>Betaflexiviridae</taxon>
        <taxon>Quinvirinae</taxon>
        <taxon>Carlavirus</taxon>
        <taxon>Carlavirus hydrangeae</taxon>
    </lineage>
</organism>
<evidence type="ECO:0000256" key="4">
    <source>
        <dbReference type="ARBA" id="ARBA00013304"/>
    </source>
</evidence>
<feature type="transmembrane region" description="Helical" evidence="13">
    <location>
        <begin position="76"/>
        <end position="93"/>
    </location>
</feature>
<dbReference type="OrthoDB" id="20634at10239"/>
<sequence length="106" mass="11544">MPLTPPPNFAQTYLAAAVGISTAILVGLLTRSTLPHVGDLQHSLPHGGRYRDGTKSVDYCSPRKLNSVERGFQGQWLIWPLVIVLVGLVIFLSKKRSNCYACGATH</sequence>
<keyword evidence="11" id="KW-1038">Host endoplasmic reticulum</keyword>
<dbReference type="GeneID" id="8050336"/>
<dbReference type="Pfam" id="PF01307">
    <property type="entry name" value="Plant_vir_prot"/>
    <property type="match status" value="1"/>
</dbReference>
<comment type="function">
    <text evidence="1">Plays a role in viral cell-to-cell propagation, by facilitating genome transport to neighboring plant cells through plasmosdesmata,.</text>
</comment>
<keyword evidence="8 13" id="KW-1133">Transmembrane helix</keyword>
<keyword evidence="15" id="KW-1185">Reference proteome</keyword>
<dbReference type="RefSeq" id="YP_002985638.1">
    <property type="nucleotide sequence ID" value="NC_012869.1"/>
</dbReference>
<evidence type="ECO:0000256" key="6">
    <source>
        <dbReference type="ARBA" id="ARBA00022692"/>
    </source>
</evidence>
<proteinExistence type="inferred from homology"/>
<evidence type="ECO:0000256" key="8">
    <source>
        <dbReference type="ARBA" id="ARBA00022989"/>
    </source>
</evidence>
<keyword evidence="6 13" id="KW-0812">Transmembrane</keyword>
<comment type="similarity">
    <text evidence="3">Belongs to the Tymovirales TGBp2 protein family.</text>
</comment>
<dbReference type="GO" id="GO:0044167">
    <property type="term" value="C:host cell endoplasmic reticulum membrane"/>
    <property type="evidence" value="ECO:0007669"/>
    <property type="project" value="UniProtKB-SubCell"/>
</dbReference>
<evidence type="ECO:0000256" key="12">
    <source>
        <dbReference type="ARBA" id="ARBA00032240"/>
    </source>
</evidence>
<evidence type="ECO:0000256" key="1">
    <source>
        <dbReference type="ARBA" id="ARBA00002252"/>
    </source>
</evidence>
<dbReference type="Proteomes" id="UP000202554">
    <property type="component" value="Segment"/>
</dbReference>
<dbReference type="InterPro" id="IPR001896">
    <property type="entry name" value="Plant_vir_prot"/>
</dbReference>
<evidence type="ECO:0000256" key="11">
    <source>
        <dbReference type="ARBA" id="ARBA00023184"/>
    </source>
</evidence>
<name>B3VKH3_9VIRU</name>
<accession>B3VKH3</accession>
<comment type="subcellular location">
    <subcellularLocation>
        <location evidence="2">Host endoplasmic reticulum membrane</location>
    </subcellularLocation>
</comment>
<evidence type="ECO:0000256" key="2">
    <source>
        <dbReference type="ARBA" id="ARBA00004625"/>
    </source>
</evidence>
<keyword evidence="9" id="KW-0916">Viral movement protein</keyword>
<dbReference type="KEGG" id="vg:8050336"/>
<gene>
    <name evidence="14" type="primary">TGB2</name>
</gene>
<reference evidence="14 15" key="1">
    <citation type="journal article" date="2010" name="Arch. Virol.">
        <title>Characterization of hydrangea chlorotic mottle virus, a new member of the genus Carlavirus.</title>
        <authorList>
            <person name="Tang J."/>
            <person name="Harper S.J."/>
            <person name="Wei T."/>
            <person name="Clover G.R.G."/>
        </authorList>
    </citation>
    <scope>NUCLEOTIDE SEQUENCE [LARGE SCALE GENOMIC DNA]</scope>
    <source>
        <strain evidence="14">NZ</strain>
    </source>
</reference>
<keyword evidence="10 13" id="KW-0472">Membrane</keyword>
<evidence type="ECO:0000313" key="15">
    <source>
        <dbReference type="Proteomes" id="UP000202554"/>
    </source>
</evidence>
<protein>
    <recommendedName>
        <fullName evidence="4">Movement protein TGB2</fullName>
    </recommendedName>
    <alternativeName>
        <fullName evidence="12">Triple gene block 2 protein</fullName>
    </alternativeName>
</protein>
<feature type="transmembrane region" description="Helical" evidence="13">
    <location>
        <begin position="12"/>
        <end position="30"/>
    </location>
</feature>
<dbReference type="GO" id="GO:0046740">
    <property type="term" value="P:transport of virus in host, cell to cell"/>
    <property type="evidence" value="ECO:0007669"/>
    <property type="project" value="UniProtKB-KW"/>
</dbReference>